<evidence type="ECO:0000313" key="9">
    <source>
        <dbReference type="Proteomes" id="UP000186698"/>
    </source>
</evidence>
<dbReference type="InterPro" id="IPR013106">
    <property type="entry name" value="Ig_V-set"/>
</dbReference>
<dbReference type="InterPro" id="IPR013783">
    <property type="entry name" value="Ig-like_fold"/>
</dbReference>
<keyword evidence="7" id="KW-0812">Transmembrane</keyword>
<accession>A0A8J1LJS4</accession>
<dbReference type="Pfam" id="PF07686">
    <property type="entry name" value="V-set"/>
    <property type="match status" value="1"/>
</dbReference>
<evidence type="ECO:0000256" key="5">
    <source>
        <dbReference type="ARBA" id="ARBA00023180"/>
    </source>
</evidence>
<dbReference type="PANTHER" id="PTHR24100:SF144">
    <property type="entry name" value="SELECTION AND UPKEEP OF INTRAEPITHELIAL T-CELLS PROTEIN 2 ISOFORM X1"/>
    <property type="match status" value="1"/>
</dbReference>
<evidence type="ECO:0000256" key="4">
    <source>
        <dbReference type="ARBA" id="ARBA00023157"/>
    </source>
</evidence>
<dbReference type="GO" id="GO:0050863">
    <property type="term" value="P:regulation of T cell activation"/>
    <property type="evidence" value="ECO:0007669"/>
    <property type="project" value="UniProtKB-ARBA"/>
</dbReference>
<dbReference type="KEGG" id="xla:108699414"/>
<keyword evidence="9" id="KW-1185">Reference proteome</keyword>
<comment type="subcellular location">
    <subcellularLocation>
        <location evidence="1">Membrane</location>
    </subcellularLocation>
</comment>
<evidence type="ECO:0000313" key="10">
    <source>
        <dbReference type="RefSeq" id="XP_041429541.1"/>
    </source>
</evidence>
<keyword evidence="2" id="KW-0732">Signal</keyword>
<dbReference type="InterPro" id="IPR003599">
    <property type="entry name" value="Ig_sub"/>
</dbReference>
<dbReference type="InterPro" id="IPR050504">
    <property type="entry name" value="IgSF_BTN/MOG"/>
</dbReference>
<dbReference type="InterPro" id="IPR036179">
    <property type="entry name" value="Ig-like_dom_sf"/>
</dbReference>
<proteinExistence type="predicted"/>
<dbReference type="GeneID" id="108699414"/>
<keyword evidence="4" id="KW-1015">Disulfide bond</keyword>
<keyword evidence="7" id="KW-1133">Transmembrane helix</keyword>
<evidence type="ECO:0000256" key="2">
    <source>
        <dbReference type="ARBA" id="ARBA00022729"/>
    </source>
</evidence>
<dbReference type="SUPFAM" id="SSF48726">
    <property type="entry name" value="Immunoglobulin"/>
    <property type="match status" value="1"/>
</dbReference>
<protein>
    <submittedName>
        <fullName evidence="10">Myelin-oligodendrocyte glycoprotein</fullName>
    </submittedName>
</protein>
<keyword evidence="6" id="KW-0393">Immunoglobulin domain</keyword>
<evidence type="ECO:0000259" key="8">
    <source>
        <dbReference type="PROSITE" id="PS50835"/>
    </source>
</evidence>
<dbReference type="PANTHER" id="PTHR24100">
    <property type="entry name" value="BUTYROPHILIN"/>
    <property type="match status" value="1"/>
</dbReference>
<dbReference type="PROSITE" id="PS50835">
    <property type="entry name" value="IG_LIKE"/>
    <property type="match status" value="1"/>
</dbReference>
<dbReference type="SMART" id="SM00408">
    <property type="entry name" value="IGc2"/>
    <property type="match status" value="1"/>
</dbReference>
<dbReference type="RefSeq" id="XP_041429541.1">
    <property type="nucleotide sequence ID" value="XM_041573607.1"/>
</dbReference>
<keyword evidence="5" id="KW-0325">Glycoprotein</keyword>
<evidence type="ECO:0000256" key="6">
    <source>
        <dbReference type="ARBA" id="ARBA00023319"/>
    </source>
</evidence>
<evidence type="ECO:0000256" key="7">
    <source>
        <dbReference type="SAM" id="Phobius"/>
    </source>
</evidence>
<organism evidence="9 10">
    <name type="scientific">Xenopus laevis</name>
    <name type="common">African clawed frog</name>
    <dbReference type="NCBI Taxonomy" id="8355"/>
    <lineage>
        <taxon>Eukaryota</taxon>
        <taxon>Metazoa</taxon>
        <taxon>Chordata</taxon>
        <taxon>Craniata</taxon>
        <taxon>Vertebrata</taxon>
        <taxon>Euteleostomi</taxon>
        <taxon>Amphibia</taxon>
        <taxon>Batrachia</taxon>
        <taxon>Anura</taxon>
        <taxon>Pipoidea</taxon>
        <taxon>Pipidae</taxon>
        <taxon>Xenopodinae</taxon>
        <taxon>Xenopus</taxon>
        <taxon>Xenopus</taxon>
    </lineage>
</organism>
<dbReference type="SMART" id="SM00406">
    <property type="entry name" value="IGv"/>
    <property type="match status" value="1"/>
</dbReference>
<gene>
    <name evidence="10" type="primary">LOC108699414</name>
</gene>
<dbReference type="GO" id="GO:0050852">
    <property type="term" value="P:T cell receptor signaling pathway"/>
    <property type="evidence" value="ECO:0000318"/>
    <property type="project" value="GO_Central"/>
</dbReference>
<dbReference type="SMART" id="SM00409">
    <property type="entry name" value="IG"/>
    <property type="match status" value="1"/>
</dbReference>
<evidence type="ECO:0000256" key="1">
    <source>
        <dbReference type="ARBA" id="ARBA00004370"/>
    </source>
</evidence>
<reference evidence="10" key="1">
    <citation type="submission" date="2025-08" db="UniProtKB">
        <authorList>
            <consortium name="RefSeq"/>
        </authorList>
    </citation>
    <scope>IDENTIFICATION</scope>
    <source>
        <strain evidence="10">J_2021</strain>
        <tissue evidence="10">Erythrocytes</tissue>
    </source>
</reference>
<dbReference type="GO" id="GO:0009897">
    <property type="term" value="C:external side of plasma membrane"/>
    <property type="evidence" value="ECO:0000318"/>
    <property type="project" value="GO_Central"/>
</dbReference>
<dbReference type="GO" id="GO:0005102">
    <property type="term" value="F:signaling receptor binding"/>
    <property type="evidence" value="ECO:0000318"/>
    <property type="project" value="GO_Central"/>
</dbReference>
<dbReference type="Gene3D" id="2.60.40.10">
    <property type="entry name" value="Immunoglobulins"/>
    <property type="match status" value="1"/>
</dbReference>
<name>A0A8J1LJS4_XENLA</name>
<dbReference type="InterPro" id="IPR003598">
    <property type="entry name" value="Ig_sub2"/>
</dbReference>
<dbReference type="AlphaFoldDB" id="A0A8J1LJS4"/>
<dbReference type="InterPro" id="IPR007110">
    <property type="entry name" value="Ig-like_dom"/>
</dbReference>
<dbReference type="Proteomes" id="UP000186698">
    <property type="component" value="Chromosome 8L"/>
</dbReference>
<sequence>MVALSLFLYRTCSFYIATGPSICVCCHRTFTSSDSKMSHVSSYAGPTPALQKHHTLLEFRLFCGLQRITIVFLILCSLLNESLSVRFEVSSAELVSVTVGSDVVLPCRLTPEMNAENMEIRWFKSKFKPCVHLYYNGKDDYTDQMPEFTERTELIKENITRGVLLLKIHKVTVQDSGEYHCFAGSSEHHESAIVELLIETETIENGPPEKPSFSQHIIIVSFLLIVAIVLIVSTVLFLKKIYCVKWRKNARQPQPYHISCEGLEICPLKGI</sequence>
<evidence type="ECO:0000256" key="3">
    <source>
        <dbReference type="ARBA" id="ARBA00023136"/>
    </source>
</evidence>
<dbReference type="GO" id="GO:0001817">
    <property type="term" value="P:regulation of cytokine production"/>
    <property type="evidence" value="ECO:0000318"/>
    <property type="project" value="GO_Central"/>
</dbReference>
<dbReference type="FunFam" id="2.60.40.10:FF:000142">
    <property type="entry name" value="V-set domain-containing T-cell activation inhibitor 1"/>
    <property type="match status" value="1"/>
</dbReference>
<feature type="transmembrane region" description="Helical" evidence="7">
    <location>
        <begin position="217"/>
        <end position="238"/>
    </location>
</feature>
<keyword evidence="3 7" id="KW-0472">Membrane</keyword>
<dbReference type="GO" id="GO:1903037">
    <property type="term" value="P:regulation of leukocyte cell-cell adhesion"/>
    <property type="evidence" value="ECO:0007669"/>
    <property type="project" value="UniProtKB-ARBA"/>
</dbReference>
<dbReference type="OrthoDB" id="9049620at2759"/>
<feature type="domain" description="Ig-like" evidence="8">
    <location>
        <begin position="100"/>
        <end position="195"/>
    </location>
</feature>